<name>A0A067BKF3_SAPPC</name>
<dbReference type="PANTHER" id="PTHR31827:SF1">
    <property type="entry name" value="EMB|CAB89363.1"/>
    <property type="match status" value="1"/>
</dbReference>
<proteinExistence type="predicted"/>
<dbReference type="PANTHER" id="PTHR31827">
    <property type="entry name" value="EMB|CAB89363.1"/>
    <property type="match status" value="1"/>
</dbReference>
<feature type="domain" description="WRKY19-like zinc finger" evidence="1">
    <location>
        <begin position="79"/>
        <end position="102"/>
    </location>
</feature>
<gene>
    <name evidence="2" type="ORF">SPRG_21414</name>
</gene>
<dbReference type="STRING" id="695850.A0A067BKF3"/>
<dbReference type="RefSeq" id="XP_012210340.1">
    <property type="nucleotide sequence ID" value="XM_012354950.1"/>
</dbReference>
<dbReference type="VEuPathDB" id="FungiDB:SPRG_21414"/>
<dbReference type="Pfam" id="PF24906">
    <property type="entry name" value="Zf_WRKY19"/>
    <property type="match status" value="1"/>
</dbReference>
<sequence length="249" mass="26833">MRLHACFFNGCTNPRLPMSVKCDFHKHRLQCLHDGCHNQVYARHRCVRHGGKLRCAHPTCDRNVRLGAFCSTHGQSTAKRHCSEPGCTTQAHARGLCVRHGGGRPCAAPGCPLHARTRGFCARHARDESLAASLGVFDARTHDSAAHARTGGVCCRHAQERPALSPTGTKSLALWPRPSLGLSSPVTVVDVAASLLCVDHGRHASLDWLGTFESSSSSSLGLVDPMTDIGSMLLPDLELELLDFTSTTT</sequence>
<dbReference type="OMA" id="HARTRGF"/>
<organism evidence="2 3">
    <name type="scientific">Saprolegnia parasitica (strain CBS 223.65)</name>
    <dbReference type="NCBI Taxonomy" id="695850"/>
    <lineage>
        <taxon>Eukaryota</taxon>
        <taxon>Sar</taxon>
        <taxon>Stramenopiles</taxon>
        <taxon>Oomycota</taxon>
        <taxon>Saprolegniomycetes</taxon>
        <taxon>Saprolegniales</taxon>
        <taxon>Saprolegniaceae</taxon>
        <taxon>Saprolegnia</taxon>
    </lineage>
</organism>
<evidence type="ECO:0000259" key="1">
    <source>
        <dbReference type="Pfam" id="PF24906"/>
    </source>
</evidence>
<keyword evidence="3" id="KW-1185">Reference proteome</keyword>
<evidence type="ECO:0000313" key="3">
    <source>
        <dbReference type="Proteomes" id="UP000030745"/>
    </source>
</evidence>
<protein>
    <recommendedName>
        <fullName evidence="1">WRKY19-like zinc finger domain-containing protein</fullName>
    </recommendedName>
</protein>
<reference evidence="2 3" key="1">
    <citation type="journal article" date="2013" name="PLoS Genet.">
        <title>Distinctive expansion of potential virulence genes in the genome of the oomycete fish pathogen Saprolegnia parasitica.</title>
        <authorList>
            <person name="Jiang R.H."/>
            <person name="de Bruijn I."/>
            <person name="Haas B.J."/>
            <person name="Belmonte R."/>
            <person name="Lobach L."/>
            <person name="Christie J."/>
            <person name="van den Ackerveken G."/>
            <person name="Bottin A."/>
            <person name="Bulone V."/>
            <person name="Diaz-Moreno S.M."/>
            <person name="Dumas B."/>
            <person name="Fan L."/>
            <person name="Gaulin E."/>
            <person name="Govers F."/>
            <person name="Grenville-Briggs L.J."/>
            <person name="Horner N.R."/>
            <person name="Levin J.Z."/>
            <person name="Mammella M."/>
            <person name="Meijer H.J."/>
            <person name="Morris P."/>
            <person name="Nusbaum C."/>
            <person name="Oome S."/>
            <person name="Phillips A.J."/>
            <person name="van Rooyen D."/>
            <person name="Rzeszutek E."/>
            <person name="Saraiva M."/>
            <person name="Secombes C.J."/>
            <person name="Seidl M.F."/>
            <person name="Snel B."/>
            <person name="Stassen J.H."/>
            <person name="Sykes S."/>
            <person name="Tripathy S."/>
            <person name="van den Berg H."/>
            <person name="Vega-Arreguin J.C."/>
            <person name="Wawra S."/>
            <person name="Young S.K."/>
            <person name="Zeng Q."/>
            <person name="Dieguez-Uribeondo J."/>
            <person name="Russ C."/>
            <person name="Tyler B.M."/>
            <person name="van West P."/>
        </authorList>
    </citation>
    <scope>NUCLEOTIDE SEQUENCE [LARGE SCALE GENOMIC DNA]</scope>
    <source>
        <strain evidence="2 3">CBS 223.65</strain>
    </source>
</reference>
<dbReference type="EMBL" id="KK583381">
    <property type="protein sequence ID" value="KDO18959.1"/>
    <property type="molecule type" value="Genomic_DNA"/>
</dbReference>
<dbReference type="KEGG" id="spar:SPRG_21414"/>
<dbReference type="Proteomes" id="UP000030745">
    <property type="component" value="Unassembled WGS sequence"/>
</dbReference>
<dbReference type="AlphaFoldDB" id="A0A067BKF3"/>
<evidence type="ECO:0000313" key="2">
    <source>
        <dbReference type="EMBL" id="KDO18959.1"/>
    </source>
</evidence>
<dbReference type="GeneID" id="24142156"/>
<accession>A0A067BKF3</accession>
<dbReference type="InterPro" id="IPR056866">
    <property type="entry name" value="Znf_WRKY19"/>
</dbReference>
<dbReference type="OrthoDB" id="10397892at2759"/>